<dbReference type="EMBL" id="JAGTTM010000001">
    <property type="protein sequence ID" value="MCC2028783.1"/>
    <property type="molecule type" value="Genomic_DNA"/>
</dbReference>
<dbReference type="PROSITE" id="PS51898">
    <property type="entry name" value="TYR_RECOMBINASE"/>
    <property type="match status" value="1"/>
</dbReference>
<feature type="region of interest" description="Disordered" evidence="5">
    <location>
        <begin position="305"/>
        <end position="326"/>
    </location>
</feature>
<dbReference type="PROSITE" id="PS51900">
    <property type="entry name" value="CB"/>
    <property type="match status" value="1"/>
</dbReference>
<evidence type="ECO:0000256" key="4">
    <source>
        <dbReference type="PROSITE-ProRule" id="PRU01248"/>
    </source>
</evidence>
<dbReference type="Gene3D" id="1.10.150.130">
    <property type="match status" value="1"/>
</dbReference>
<dbReference type="InterPro" id="IPR013762">
    <property type="entry name" value="Integrase-like_cat_sf"/>
</dbReference>
<dbReference type="SUPFAM" id="SSF56349">
    <property type="entry name" value="DNA breaking-rejoining enzymes"/>
    <property type="match status" value="1"/>
</dbReference>
<dbReference type="InterPro" id="IPR010998">
    <property type="entry name" value="Integrase_recombinase_N"/>
</dbReference>
<evidence type="ECO:0000256" key="5">
    <source>
        <dbReference type="SAM" id="MobiDB-lite"/>
    </source>
</evidence>
<evidence type="ECO:0000259" key="7">
    <source>
        <dbReference type="PROSITE" id="PS51900"/>
    </source>
</evidence>
<dbReference type="PANTHER" id="PTHR30349:SF64">
    <property type="entry name" value="PROPHAGE INTEGRASE INTD-RELATED"/>
    <property type="match status" value="1"/>
</dbReference>
<evidence type="ECO:0000259" key="6">
    <source>
        <dbReference type="PROSITE" id="PS51898"/>
    </source>
</evidence>
<dbReference type="GO" id="GO:0015074">
    <property type="term" value="P:DNA integration"/>
    <property type="evidence" value="ECO:0007669"/>
    <property type="project" value="InterPro"/>
</dbReference>
<dbReference type="PANTHER" id="PTHR30349">
    <property type="entry name" value="PHAGE INTEGRASE-RELATED"/>
    <property type="match status" value="1"/>
</dbReference>
<dbReference type="CDD" id="cd01189">
    <property type="entry name" value="INT_ICEBs1_C_like"/>
    <property type="match status" value="1"/>
</dbReference>
<evidence type="ECO:0000313" key="8">
    <source>
        <dbReference type="EMBL" id="MCC2028783.1"/>
    </source>
</evidence>
<keyword evidence="3" id="KW-0233">DNA recombination</keyword>
<name>A0A9X1S0J1_9MICO</name>
<dbReference type="GO" id="GO:0006310">
    <property type="term" value="P:DNA recombination"/>
    <property type="evidence" value="ECO:0007669"/>
    <property type="project" value="UniProtKB-KW"/>
</dbReference>
<evidence type="ECO:0000256" key="1">
    <source>
        <dbReference type="ARBA" id="ARBA00008857"/>
    </source>
</evidence>
<proteinExistence type="inferred from homology"/>
<dbReference type="Gene3D" id="1.10.443.10">
    <property type="entry name" value="Intergrase catalytic core"/>
    <property type="match status" value="1"/>
</dbReference>
<protein>
    <submittedName>
        <fullName evidence="8">Site-specific integrase</fullName>
    </submittedName>
</protein>
<evidence type="ECO:0000256" key="2">
    <source>
        <dbReference type="ARBA" id="ARBA00023125"/>
    </source>
</evidence>
<gene>
    <name evidence="8" type="ORF">KEC56_04485</name>
</gene>
<accession>A0A9X1S0J1</accession>
<dbReference type="InterPro" id="IPR044068">
    <property type="entry name" value="CB"/>
</dbReference>
<evidence type="ECO:0000313" key="9">
    <source>
        <dbReference type="Proteomes" id="UP001139289"/>
    </source>
</evidence>
<dbReference type="AlphaFoldDB" id="A0A9X1S0J1"/>
<keyword evidence="9" id="KW-1185">Reference proteome</keyword>
<evidence type="ECO:0000256" key="3">
    <source>
        <dbReference type="ARBA" id="ARBA00023172"/>
    </source>
</evidence>
<sequence length="326" mass="35836">MSVADVAAEWIAGQVQIKPSTLSGYRYTLDRHILPAWGSRRLVEIGHGEVQAWITTLAEGLAPSTVRQIYFVLAALMKYSVRDGRINRDPTDGVQMPRKWATDRGYLSHDQVAALAHECDGHADLIALLAYTGLRWGEMAALKVSSIDFARRRIDVREALTDVRGTLVRGTPKTHERRSVPFPAFLEAPLRERAAGKSPDEPLFVSSRGLEMRNGNFRKRVFLPALKRLQERDTSFPTVTVHDLRHTAASLAISAGANVKAVQRMLGHASAAMTLDVYADLFDDDLDHVAGRLDVAAGERVAKMWSSPSPGSAVAETKKPPIPVEA</sequence>
<dbReference type="InterPro" id="IPR050090">
    <property type="entry name" value="Tyrosine_recombinase_XerCD"/>
</dbReference>
<dbReference type="GO" id="GO:0003677">
    <property type="term" value="F:DNA binding"/>
    <property type="evidence" value="ECO:0007669"/>
    <property type="project" value="UniProtKB-UniRule"/>
</dbReference>
<dbReference type="Pfam" id="PF00589">
    <property type="entry name" value="Phage_integrase"/>
    <property type="match status" value="1"/>
</dbReference>
<dbReference type="Proteomes" id="UP001139289">
    <property type="component" value="Unassembled WGS sequence"/>
</dbReference>
<feature type="domain" description="Tyr recombinase" evidence="6">
    <location>
        <begin position="102"/>
        <end position="291"/>
    </location>
</feature>
<feature type="domain" description="Core-binding (CB)" evidence="7">
    <location>
        <begin position="1"/>
        <end position="81"/>
    </location>
</feature>
<dbReference type="InterPro" id="IPR002104">
    <property type="entry name" value="Integrase_catalytic"/>
</dbReference>
<dbReference type="InterPro" id="IPR011010">
    <property type="entry name" value="DNA_brk_join_enz"/>
</dbReference>
<organism evidence="8 9">
    <name type="scientific">Microbacterium tenebrionis</name>
    <dbReference type="NCBI Taxonomy" id="2830665"/>
    <lineage>
        <taxon>Bacteria</taxon>
        <taxon>Bacillati</taxon>
        <taxon>Actinomycetota</taxon>
        <taxon>Actinomycetes</taxon>
        <taxon>Micrococcales</taxon>
        <taxon>Microbacteriaceae</taxon>
        <taxon>Microbacterium</taxon>
    </lineage>
</organism>
<dbReference type="RefSeq" id="WP_227529985.1">
    <property type="nucleotide sequence ID" value="NZ_JAGTTM010000001.1"/>
</dbReference>
<comment type="caution">
    <text evidence="8">The sequence shown here is derived from an EMBL/GenBank/DDBJ whole genome shotgun (WGS) entry which is preliminary data.</text>
</comment>
<keyword evidence="2 4" id="KW-0238">DNA-binding</keyword>
<comment type="similarity">
    <text evidence="1">Belongs to the 'phage' integrase family.</text>
</comment>
<dbReference type="InterPro" id="IPR053876">
    <property type="entry name" value="Phage_int_M"/>
</dbReference>
<reference evidence="8" key="1">
    <citation type="submission" date="2021-04" db="EMBL/GenBank/DDBJ databases">
        <title>Microbacterium tenobrionis sp. nov. and Microbacterium allomyrinae sp. nov., isolated from larvae of Tenobrio molitor and Allomyrina dichotoma, respectively.</title>
        <authorList>
            <person name="Lee S.D."/>
        </authorList>
    </citation>
    <scope>NUCLEOTIDE SEQUENCE</scope>
    <source>
        <strain evidence="8">YMB-B2</strain>
    </source>
</reference>
<dbReference type="Pfam" id="PF22022">
    <property type="entry name" value="Phage_int_M"/>
    <property type="match status" value="1"/>
</dbReference>